<accession>A0ABW0FM76</accession>
<sequence>MTATGVRRVTRKPSPHLLFRNGIYYLRVRVPVHLKARIGASEIRRSLAVHHPRTAQVLAARYGARVFEMFEMLSHQSASKAETRRLIEGCFAGLRDTADLGFVPRTNQPDIEVEEQRDLSLGRIRALEEQVGQHATSSARRLQRRPRPGRGAPRIGPGRLP</sequence>
<feature type="region of interest" description="Disordered" evidence="1">
    <location>
        <begin position="130"/>
        <end position="161"/>
    </location>
</feature>
<proteinExistence type="predicted"/>
<dbReference type="InterPro" id="IPR046668">
    <property type="entry name" value="DUF6538"/>
</dbReference>
<dbReference type="Proteomes" id="UP001596152">
    <property type="component" value="Unassembled WGS sequence"/>
</dbReference>
<dbReference type="EMBL" id="JBHSLF010000005">
    <property type="protein sequence ID" value="MFC5342860.1"/>
    <property type="molecule type" value="Genomic_DNA"/>
</dbReference>
<evidence type="ECO:0000313" key="3">
    <source>
        <dbReference type="EMBL" id="MFC5342860.1"/>
    </source>
</evidence>
<keyword evidence="4" id="KW-1185">Reference proteome</keyword>
<organism evidence="3 4">
    <name type="scientific">Brevundimonas staleyi</name>
    <dbReference type="NCBI Taxonomy" id="74326"/>
    <lineage>
        <taxon>Bacteria</taxon>
        <taxon>Pseudomonadati</taxon>
        <taxon>Pseudomonadota</taxon>
        <taxon>Alphaproteobacteria</taxon>
        <taxon>Caulobacterales</taxon>
        <taxon>Caulobacteraceae</taxon>
        <taxon>Brevundimonas</taxon>
    </lineage>
</organism>
<comment type="caution">
    <text evidence="3">The sequence shown here is derived from an EMBL/GenBank/DDBJ whole genome shotgun (WGS) entry which is preliminary data.</text>
</comment>
<gene>
    <name evidence="3" type="ORF">ACFPIE_02970</name>
</gene>
<name>A0ABW0FM76_9CAUL</name>
<reference evidence="4" key="1">
    <citation type="journal article" date="2019" name="Int. J. Syst. Evol. Microbiol.">
        <title>The Global Catalogue of Microorganisms (GCM) 10K type strain sequencing project: providing services to taxonomists for standard genome sequencing and annotation.</title>
        <authorList>
            <consortium name="The Broad Institute Genomics Platform"/>
            <consortium name="The Broad Institute Genome Sequencing Center for Infectious Disease"/>
            <person name="Wu L."/>
            <person name="Ma J."/>
        </authorList>
    </citation>
    <scope>NUCLEOTIDE SEQUENCE [LARGE SCALE GENOMIC DNA]</scope>
    <source>
        <strain evidence="4">JCM 12125</strain>
    </source>
</reference>
<protein>
    <submittedName>
        <fullName evidence="3">DUF6538 domain-containing protein</fullName>
    </submittedName>
</protein>
<feature type="domain" description="DUF6538" evidence="2">
    <location>
        <begin position="16"/>
        <end position="73"/>
    </location>
</feature>
<evidence type="ECO:0000259" key="2">
    <source>
        <dbReference type="Pfam" id="PF20172"/>
    </source>
</evidence>
<feature type="compositionally biased region" description="Low complexity" evidence="1">
    <location>
        <begin position="149"/>
        <end position="161"/>
    </location>
</feature>
<dbReference type="RefSeq" id="WP_374039015.1">
    <property type="nucleotide sequence ID" value="NZ_CP169082.1"/>
</dbReference>
<evidence type="ECO:0000313" key="4">
    <source>
        <dbReference type="Proteomes" id="UP001596152"/>
    </source>
</evidence>
<evidence type="ECO:0000256" key="1">
    <source>
        <dbReference type="SAM" id="MobiDB-lite"/>
    </source>
</evidence>
<dbReference type="Pfam" id="PF20172">
    <property type="entry name" value="DUF6538"/>
    <property type="match status" value="1"/>
</dbReference>